<sequence length="138" mass="15919">MGLLVCICIADELRTLLPTASSMQQSNGSQAMEDLRPDSGRSLAKPEEDDEFYEDIEAPKFVDFTTPDQSRLDNRSWFCLRVGCDQSHEEVDHEELYRSFKIRVMAARSPNIRFQRAFQQGSRYLCIVDKPCFLLKSM</sequence>
<dbReference type="EMBL" id="JADCNL010000010">
    <property type="protein sequence ID" value="KAG0463503.1"/>
    <property type="molecule type" value="Genomic_DNA"/>
</dbReference>
<evidence type="ECO:0000313" key="3">
    <source>
        <dbReference type="Proteomes" id="UP000636800"/>
    </source>
</evidence>
<comment type="caution">
    <text evidence="2">The sequence shown here is derived from an EMBL/GenBank/DDBJ whole genome shotgun (WGS) entry which is preliminary data.</text>
</comment>
<dbReference type="PANTHER" id="PTHR37241:SF1">
    <property type="entry name" value="NEUROFILAMENT HEAVY PROTEIN"/>
    <property type="match status" value="1"/>
</dbReference>
<dbReference type="Proteomes" id="UP000636800">
    <property type="component" value="Chromosome 10"/>
</dbReference>
<name>A0A835Q6Q3_VANPL</name>
<reference evidence="2 3" key="1">
    <citation type="journal article" date="2020" name="Nat. Food">
        <title>A phased Vanilla planifolia genome enables genetic improvement of flavour and production.</title>
        <authorList>
            <person name="Hasing T."/>
            <person name="Tang H."/>
            <person name="Brym M."/>
            <person name="Khazi F."/>
            <person name="Huang T."/>
            <person name="Chambers A.H."/>
        </authorList>
    </citation>
    <scope>NUCLEOTIDE SEQUENCE [LARGE SCALE GENOMIC DNA]</scope>
    <source>
        <tissue evidence="2">Leaf</tissue>
    </source>
</reference>
<proteinExistence type="predicted"/>
<protein>
    <submittedName>
        <fullName evidence="2">Uncharacterized protein</fullName>
    </submittedName>
</protein>
<feature type="region of interest" description="Disordered" evidence="1">
    <location>
        <begin position="21"/>
        <end position="48"/>
    </location>
</feature>
<evidence type="ECO:0000313" key="2">
    <source>
        <dbReference type="EMBL" id="KAG0463503.1"/>
    </source>
</evidence>
<evidence type="ECO:0000256" key="1">
    <source>
        <dbReference type="SAM" id="MobiDB-lite"/>
    </source>
</evidence>
<dbReference type="AlphaFoldDB" id="A0A835Q6Q3"/>
<feature type="compositionally biased region" description="Polar residues" evidence="1">
    <location>
        <begin position="21"/>
        <end position="30"/>
    </location>
</feature>
<keyword evidence="3" id="KW-1185">Reference proteome</keyword>
<dbReference type="PANTHER" id="PTHR37241">
    <property type="entry name" value="NEUROFILAMENT HEAVY PROTEIN"/>
    <property type="match status" value="1"/>
</dbReference>
<gene>
    <name evidence="2" type="ORF">HPP92_019572</name>
</gene>
<accession>A0A835Q6Q3</accession>
<organism evidence="2 3">
    <name type="scientific">Vanilla planifolia</name>
    <name type="common">Vanilla</name>
    <dbReference type="NCBI Taxonomy" id="51239"/>
    <lineage>
        <taxon>Eukaryota</taxon>
        <taxon>Viridiplantae</taxon>
        <taxon>Streptophyta</taxon>
        <taxon>Embryophyta</taxon>
        <taxon>Tracheophyta</taxon>
        <taxon>Spermatophyta</taxon>
        <taxon>Magnoliopsida</taxon>
        <taxon>Liliopsida</taxon>
        <taxon>Asparagales</taxon>
        <taxon>Orchidaceae</taxon>
        <taxon>Vanilloideae</taxon>
        <taxon>Vanilleae</taxon>
        <taxon>Vanilla</taxon>
    </lineage>
</organism>